<name>A0ABV7H957_9BURK</name>
<evidence type="ECO:0000313" key="2">
    <source>
        <dbReference type="Proteomes" id="UP001595556"/>
    </source>
</evidence>
<keyword evidence="2" id="KW-1185">Reference proteome</keyword>
<protein>
    <submittedName>
        <fullName evidence="1">DUF2855 family protein</fullName>
    </submittedName>
</protein>
<dbReference type="EMBL" id="JBHRTI010000007">
    <property type="protein sequence ID" value="MFC3148655.1"/>
    <property type="molecule type" value="Genomic_DNA"/>
</dbReference>
<accession>A0ABV7H957</accession>
<dbReference type="InterPro" id="IPR021276">
    <property type="entry name" value="DUF2855"/>
</dbReference>
<dbReference type="Proteomes" id="UP001595556">
    <property type="component" value="Unassembled WGS sequence"/>
</dbReference>
<evidence type="ECO:0000313" key="1">
    <source>
        <dbReference type="EMBL" id="MFC3148655.1"/>
    </source>
</evidence>
<sequence>MPDRSLIALECRRNSLRDLRAVEHSLPEPEAGEALLAIEHVGFSANNVSYAARGEQLHFWRYFPAQDADWGRLPGWGFATVQTSRAAGLDTGERIYGYFPLASHVLVRPSDLNAGSFVDGAPHRADLEPVYNHYVRCTADRDWRSELEPLQALLKPLALQAYLLDDFLEEEQLFGAQQVLFSSPSSKSAWMTAILLAARARTRQGVRLIGMTTAGNLAHVRDLPCYDQVILGDQVGTLARVPTLYLDFSGSAAQRIAVHGYFIDQLEYSCIIGGAQPDMMGSGQFTAGLPGAVPNHFHTAPRVAKRTQDWGLPELSARFSEAWQRIHQTVNQDRRWMQIEAVRGVSPALAALAQAIDGRFDPQRAFMIGLTA</sequence>
<dbReference type="RefSeq" id="WP_377304792.1">
    <property type="nucleotide sequence ID" value="NZ_CP180191.1"/>
</dbReference>
<gene>
    <name evidence="1" type="ORF">ACFOEN_13565</name>
</gene>
<comment type="caution">
    <text evidence="1">The sequence shown here is derived from an EMBL/GenBank/DDBJ whole genome shotgun (WGS) entry which is preliminary data.</text>
</comment>
<organism evidence="1 2">
    <name type="scientific">Piscinibacterium candidicorallinum</name>
    <dbReference type="NCBI Taxonomy" id="1793872"/>
    <lineage>
        <taxon>Bacteria</taxon>
        <taxon>Pseudomonadati</taxon>
        <taxon>Pseudomonadota</taxon>
        <taxon>Betaproteobacteria</taxon>
        <taxon>Burkholderiales</taxon>
        <taxon>Piscinibacterium</taxon>
    </lineage>
</organism>
<proteinExistence type="predicted"/>
<dbReference type="Pfam" id="PF11017">
    <property type="entry name" value="DUF2855"/>
    <property type="match status" value="1"/>
</dbReference>
<reference evidence="2" key="1">
    <citation type="journal article" date="2019" name="Int. J. Syst. Evol. Microbiol.">
        <title>The Global Catalogue of Microorganisms (GCM) 10K type strain sequencing project: providing services to taxonomists for standard genome sequencing and annotation.</title>
        <authorList>
            <consortium name="The Broad Institute Genomics Platform"/>
            <consortium name="The Broad Institute Genome Sequencing Center for Infectious Disease"/>
            <person name="Wu L."/>
            <person name="Ma J."/>
        </authorList>
    </citation>
    <scope>NUCLEOTIDE SEQUENCE [LARGE SCALE GENOMIC DNA]</scope>
    <source>
        <strain evidence="2">KCTC 52168</strain>
    </source>
</reference>